<dbReference type="WBParaSite" id="ACOC_0001259301-mRNA-1">
    <property type="protein sequence ID" value="ACOC_0001259301-mRNA-1"/>
    <property type="gene ID" value="ACOC_0001259301"/>
</dbReference>
<evidence type="ECO:0000313" key="1">
    <source>
        <dbReference type="EMBL" id="VDM64179.1"/>
    </source>
</evidence>
<dbReference type="EMBL" id="UYYA01005112">
    <property type="protein sequence ID" value="VDM64179.1"/>
    <property type="molecule type" value="Genomic_DNA"/>
</dbReference>
<proteinExistence type="predicted"/>
<dbReference type="Proteomes" id="UP000267027">
    <property type="component" value="Unassembled WGS sequence"/>
</dbReference>
<dbReference type="OrthoDB" id="5872679at2759"/>
<evidence type="ECO:0000313" key="2">
    <source>
        <dbReference type="Proteomes" id="UP000267027"/>
    </source>
</evidence>
<gene>
    <name evidence="1" type="ORF">ACOC_LOCUS12594</name>
</gene>
<keyword evidence="2" id="KW-1185">Reference proteome</keyword>
<name>A0A0R3Q0V9_ANGCS</name>
<accession>A0A0R3Q0V9</accession>
<organism evidence="3">
    <name type="scientific">Angiostrongylus costaricensis</name>
    <name type="common">Nematode worm</name>
    <dbReference type="NCBI Taxonomy" id="334426"/>
    <lineage>
        <taxon>Eukaryota</taxon>
        <taxon>Metazoa</taxon>
        <taxon>Ecdysozoa</taxon>
        <taxon>Nematoda</taxon>
        <taxon>Chromadorea</taxon>
        <taxon>Rhabditida</taxon>
        <taxon>Rhabditina</taxon>
        <taxon>Rhabditomorpha</taxon>
        <taxon>Strongyloidea</taxon>
        <taxon>Metastrongylidae</taxon>
        <taxon>Angiostrongylus</taxon>
    </lineage>
</organism>
<evidence type="ECO:0000313" key="3">
    <source>
        <dbReference type="WBParaSite" id="ACOC_0001259301-mRNA-1"/>
    </source>
</evidence>
<protein>
    <submittedName>
        <fullName evidence="3">Glycylpeptide N-tetradecanoyltransferase</fullName>
    </submittedName>
</protein>
<dbReference type="AlphaFoldDB" id="A0A0R3Q0V9"/>
<sequence length="241" mass="27221">MGLKESGEGVTDVVTIVELLTLVMFLLPQKNGTNFGYGNGTVKSRQFRLPPLFFKIAIETPDHEKMMADWNKRFPYINTSKLSMADTIVITYSEAEKAAAVFATSNVRRRSIEDNLFHYYLGDAAIPGAVLELVFPKSETSHTLSFLSAFIIKVVYEAFKFVQPQNKVVALTLMSLNAQHIALQMLRTTREWSGDPKTEYNFTSKDPSLLDMWEEASHQVIYQSFDRAPPNITRVGIIPKC</sequence>
<reference evidence="3" key="1">
    <citation type="submission" date="2017-02" db="UniProtKB">
        <authorList>
            <consortium name="WormBaseParasite"/>
        </authorList>
    </citation>
    <scope>IDENTIFICATION</scope>
</reference>
<reference evidence="1 2" key="2">
    <citation type="submission" date="2018-11" db="EMBL/GenBank/DDBJ databases">
        <authorList>
            <consortium name="Pathogen Informatics"/>
        </authorList>
    </citation>
    <scope>NUCLEOTIDE SEQUENCE [LARGE SCALE GENOMIC DNA]</scope>
    <source>
        <strain evidence="1 2">Costa Rica</strain>
    </source>
</reference>